<protein>
    <submittedName>
        <fullName evidence="1">NAD(P)H-binding</fullName>
    </submittedName>
</protein>
<reference evidence="1" key="1">
    <citation type="submission" date="2020-09" db="EMBL/GenBank/DDBJ databases">
        <title>Comparative genome analyses of four rice-infecting Rhizoctonia solani isolates reveal extensive enrichment of homogalacturonan modification genes.</title>
        <authorList>
            <person name="Lee D.-Y."/>
            <person name="Jeon J."/>
            <person name="Kim K.-T."/>
            <person name="Cheong K."/>
            <person name="Song H."/>
            <person name="Choi G."/>
            <person name="Ko J."/>
            <person name="Opiyo S.O."/>
            <person name="Zuo S."/>
            <person name="Madhav S."/>
            <person name="Lee Y.-H."/>
            <person name="Wang G.-L."/>
        </authorList>
    </citation>
    <scope>NUCLEOTIDE SEQUENCE</scope>
    <source>
        <strain evidence="1">AG1-IA WGL</strain>
    </source>
</reference>
<dbReference type="SUPFAM" id="SSF51735">
    <property type="entry name" value="NAD(P)-binding Rossmann-fold domains"/>
    <property type="match status" value="1"/>
</dbReference>
<evidence type="ECO:0000313" key="1">
    <source>
        <dbReference type="EMBL" id="KAF8692839.1"/>
    </source>
</evidence>
<dbReference type="Gene3D" id="3.40.50.720">
    <property type="entry name" value="NAD(P)-binding Rossmann-like Domain"/>
    <property type="match status" value="1"/>
</dbReference>
<dbReference type="PANTHER" id="PTHR45458:SF3">
    <property type="entry name" value="CHAIN DEHYDROGENASE (ATSC), PUTATIVE-RELATED"/>
    <property type="match status" value="1"/>
</dbReference>
<dbReference type="PANTHER" id="PTHR45458">
    <property type="entry name" value="SHORT-CHAIN DEHYDROGENASE/REDUCTASE SDR"/>
    <property type="match status" value="1"/>
</dbReference>
<name>A0A8H7HM70_9AGAM</name>
<dbReference type="Proteomes" id="UP000602905">
    <property type="component" value="Unassembled WGS sequence"/>
</dbReference>
<dbReference type="GO" id="GO:0016616">
    <property type="term" value="F:oxidoreductase activity, acting on the CH-OH group of donors, NAD or NADP as acceptor"/>
    <property type="evidence" value="ECO:0007669"/>
    <property type="project" value="TreeGrafter"/>
</dbReference>
<dbReference type="InterPro" id="IPR052184">
    <property type="entry name" value="SDR_enzymes"/>
</dbReference>
<proteinExistence type="predicted"/>
<dbReference type="InterPro" id="IPR036291">
    <property type="entry name" value="NAD(P)-bd_dom_sf"/>
</dbReference>
<dbReference type="OrthoDB" id="3218355at2759"/>
<evidence type="ECO:0000313" key="2">
    <source>
        <dbReference type="Proteomes" id="UP000602905"/>
    </source>
</evidence>
<dbReference type="EMBL" id="JACYCD010000476">
    <property type="protein sequence ID" value="KAF8692839.1"/>
    <property type="molecule type" value="Genomic_DNA"/>
</dbReference>
<organism evidence="1 2">
    <name type="scientific">Rhizoctonia solani</name>
    <dbReference type="NCBI Taxonomy" id="456999"/>
    <lineage>
        <taxon>Eukaryota</taxon>
        <taxon>Fungi</taxon>
        <taxon>Dikarya</taxon>
        <taxon>Basidiomycota</taxon>
        <taxon>Agaricomycotina</taxon>
        <taxon>Agaricomycetes</taxon>
        <taxon>Cantharellales</taxon>
        <taxon>Ceratobasidiaceae</taxon>
        <taxon>Rhizoctonia</taxon>
    </lineage>
</organism>
<comment type="caution">
    <text evidence="1">The sequence shown here is derived from an EMBL/GenBank/DDBJ whole genome shotgun (WGS) entry which is preliminary data.</text>
</comment>
<sequence length="202" mass="22654">MVVFVISGASYGLGPELVCQASCNDQNIVFALVRSPKVDKRLADVTITRNNIYVYFETQEDHQTGYEVRPKTSLDRVSQCLTLQSSFRTRFTHQMNHMNNLQQFFANHVLDAIQITNAFTPLLDRGSPKKVITLTSQEPFNSRLTMPSGLDVGVAYAMAKTALEIAVLRYSAIPEYKQKGFVYAIVESSSLFNPEEKGVFLS</sequence>
<gene>
    <name evidence="1" type="ORF">RHS03_08530</name>
</gene>
<dbReference type="AlphaFoldDB" id="A0A8H7HM70"/>
<feature type="non-terminal residue" evidence="1">
    <location>
        <position position="202"/>
    </location>
</feature>
<accession>A0A8H7HM70</accession>